<evidence type="ECO:0000256" key="1">
    <source>
        <dbReference type="SAM" id="Phobius"/>
    </source>
</evidence>
<keyword evidence="1" id="KW-0812">Transmembrane</keyword>
<dbReference type="EMBL" id="BOQP01000006">
    <property type="protein sequence ID" value="GIM68739.1"/>
    <property type="molecule type" value="Genomic_DNA"/>
</dbReference>
<dbReference type="RefSeq" id="WP_212996184.1">
    <property type="nucleotide sequence ID" value="NZ_BAAATW010000001.1"/>
</dbReference>
<evidence type="ECO:0000313" key="3">
    <source>
        <dbReference type="EMBL" id="GIM68739.1"/>
    </source>
</evidence>
<keyword evidence="3" id="KW-0255">Endonuclease</keyword>
<keyword evidence="3" id="KW-0378">Hydrolase</keyword>
<dbReference type="InterPro" id="IPR036691">
    <property type="entry name" value="Endo/exonu/phosph_ase_sf"/>
</dbReference>
<dbReference type="GO" id="GO:0004519">
    <property type="term" value="F:endonuclease activity"/>
    <property type="evidence" value="ECO:0007669"/>
    <property type="project" value="UniProtKB-KW"/>
</dbReference>
<dbReference type="Pfam" id="PF03372">
    <property type="entry name" value="Exo_endo_phos"/>
    <property type="match status" value="1"/>
</dbReference>
<sequence>MTITSSDPVARPARVRRTLWLVVLWVLVLPGAGWVAVRLGGWERGPLVQLFAFTPYIAAWSVLPAVLALATRRWLVGAVAVVTAALFALSVLPRAIADGDRGPQSGVKLHVMTQNMLFGTADAAEIVSYVRDNDVSVLALQEFSPGAVDSLAAAGLGDLLPYSVLGAEWGASGSGLYSRFPITDPGVKRNVAGGFNQAHGTVQPPGGRAFIVESAHPAAPSALSAEDNWRADLAAEPRPDANGTARIVLGDFNSTLDHKPLRDLIGDGYRDAAAATGEGLIGTWGPYDGDPIPPVTIDHVLVDKRLGVSDVSVHTTRHSDHRAVIATVVIPAA</sequence>
<reference evidence="3" key="1">
    <citation type="submission" date="2021-03" db="EMBL/GenBank/DDBJ databases">
        <title>Whole genome shotgun sequence of Actinoplanes consettensis NBRC 14913.</title>
        <authorList>
            <person name="Komaki H."/>
            <person name="Tamura T."/>
        </authorList>
    </citation>
    <scope>NUCLEOTIDE SEQUENCE</scope>
    <source>
        <strain evidence="3">NBRC 14913</strain>
    </source>
</reference>
<dbReference type="Proteomes" id="UP000680865">
    <property type="component" value="Unassembled WGS sequence"/>
</dbReference>
<dbReference type="AlphaFoldDB" id="A0A919SA73"/>
<keyword evidence="3" id="KW-0540">Nuclease</keyword>
<dbReference type="SUPFAM" id="SSF56219">
    <property type="entry name" value="DNase I-like"/>
    <property type="match status" value="1"/>
</dbReference>
<feature type="domain" description="Endonuclease/exonuclease/phosphatase" evidence="2">
    <location>
        <begin position="112"/>
        <end position="321"/>
    </location>
</feature>
<feature type="transmembrane region" description="Helical" evidence="1">
    <location>
        <begin position="47"/>
        <end position="67"/>
    </location>
</feature>
<gene>
    <name evidence="3" type="ORF">Aco04nite_12070</name>
</gene>
<accession>A0A919SA73</accession>
<keyword evidence="1" id="KW-1133">Transmembrane helix</keyword>
<dbReference type="Gene3D" id="3.60.10.10">
    <property type="entry name" value="Endonuclease/exonuclease/phosphatase"/>
    <property type="match status" value="1"/>
</dbReference>
<dbReference type="InterPro" id="IPR005135">
    <property type="entry name" value="Endo/exonuclease/phosphatase"/>
</dbReference>
<proteinExistence type="predicted"/>
<keyword evidence="1" id="KW-0472">Membrane</keyword>
<keyword evidence="4" id="KW-1185">Reference proteome</keyword>
<name>A0A919SA73_9ACTN</name>
<evidence type="ECO:0000259" key="2">
    <source>
        <dbReference type="Pfam" id="PF03372"/>
    </source>
</evidence>
<feature type="transmembrane region" description="Helical" evidence="1">
    <location>
        <begin position="74"/>
        <end position="92"/>
    </location>
</feature>
<feature type="transmembrane region" description="Helical" evidence="1">
    <location>
        <begin position="20"/>
        <end position="41"/>
    </location>
</feature>
<protein>
    <submittedName>
        <fullName evidence="3">Endonuclease</fullName>
    </submittedName>
</protein>
<evidence type="ECO:0000313" key="4">
    <source>
        <dbReference type="Proteomes" id="UP000680865"/>
    </source>
</evidence>
<organism evidence="3 4">
    <name type="scientific">Winogradskya consettensis</name>
    <dbReference type="NCBI Taxonomy" id="113560"/>
    <lineage>
        <taxon>Bacteria</taxon>
        <taxon>Bacillati</taxon>
        <taxon>Actinomycetota</taxon>
        <taxon>Actinomycetes</taxon>
        <taxon>Micromonosporales</taxon>
        <taxon>Micromonosporaceae</taxon>
        <taxon>Winogradskya</taxon>
    </lineage>
</organism>
<comment type="caution">
    <text evidence="3">The sequence shown here is derived from an EMBL/GenBank/DDBJ whole genome shotgun (WGS) entry which is preliminary data.</text>
</comment>